<dbReference type="Proteomes" id="UP001595476">
    <property type="component" value="Unassembled WGS sequence"/>
</dbReference>
<feature type="chain" id="PRO_5046241071" evidence="1">
    <location>
        <begin position="22"/>
        <end position="372"/>
    </location>
</feature>
<keyword evidence="4" id="KW-1185">Reference proteome</keyword>
<accession>A0ABV7H7H3</accession>
<evidence type="ECO:0000313" key="3">
    <source>
        <dbReference type="EMBL" id="MFC3149834.1"/>
    </source>
</evidence>
<protein>
    <submittedName>
        <fullName evidence="3">DUF6160 family protein</fullName>
    </submittedName>
</protein>
<organism evidence="3 4">
    <name type="scientific">Litoribrevibacter euphylliae</name>
    <dbReference type="NCBI Taxonomy" id="1834034"/>
    <lineage>
        <taxon>Bacteria</taxon>
        <taxon>Pseudomonadati</taxon>
        <taxon>Pseudomonadota</taxon>
        <taxon>Gammaproteobacteria</taxon>
        <taxon>Oceanospirillales</taxon>
        <taxon>Oceanospirillaceae</taxon>
        <taxon>Litoribrevibacter</taxon>
    </lineage>
</organism>
<evidence type="ECO:0000259" key="2">
    <source>
        <dbReference type="Pfam" id="PF19657"/>
    </source>
</evidence>
<gene>
    <name evidence="3" type="ORF">ACFOEK_02205</name>
</gene>
<feature type="signal peptide" evidence="1">
    <location>
        <begin position="1"/>
        <end position="21"/>
    </location>
</feature>
<comment type="caution">
    <text evidence="3">The sequence shown here is derived from an EMBL/GenBank/DDBJ whole genome shotgun (WGS) entry which is preliminary data.</text>
</comment>
<dbReference type="Pfam" id="PF19657">
    <property type="entry name" value="DUF6160"/>
    <property type="match status" value="1"/>
</dbReference>
<evidence type="ECO:0000313" key="4">
    <source>
        <dbReference type="Proteomes" id="UP001595476"/>
    </source>
</evidence>
<reference evidence="4" key="1">
    <citation type="journal article" date="2019" name="Int. J. Syst. Evol. Microbiol.">
        <title>The Global Catalogue of Microorganisms (GCM) 10K type strain sequencing project: providing services to taxonomists for standard genome sequencing and annotation.</title>
        <authorList>
            <consortium name="The Broad Institute Genomics Platform"/>
            <consortium name="The Broad Institute Genome Sequencing Center for Infectious Disease"/>
            <person name="Wu L."/>
            <person name="Ma J."/>
        </authorList>
    </citation>
    <scope>NUCLEOTIDE SEQUENCE [LARGE SCALE GENOMIC DNA]</scope>
    <source>
        <strain evidence="4">KCTC 52438</strain>
    </source>
</reference>
<evidence type="ECO:0000256" key="1">
    <source>
        <dbReference type="SAM" id="SignalP"/>
    </source>
</evidence>
<dbReference type="RefSeq" id="WP_386715524.1">
    <property type="nucleotide sequence ID" value="NZ_JBHRSZ010000002.1"/>
</dbReference>
<feature type="domain" description="DUF6160" evidence="2">
    <location>
        <begin position="1"/>
        <end position="46"/>
    </location>
</feature>
<keyword evidence="1" id="KW-0732">Signal</keyword>
<name>A0ABV7H7H3_9GAMM</name>
<proteinExistence type="predicted"/>
<sequence>MNLIRPLTALLLIAGHSSAMAELTPLDDSSLSEYSGQAFITIDNYNVTQTTAGFSAAPEEVNTEFYRVNIGADMETHLSIDHLELGKFDRYENGEPCPASGCDPSRMQELNDADVSIRDFALGHYEKESDGSVTSHPFKTVNPYFELAFENGDNGMREVVGVRIGFEQAGGVLSGDIESMTGNIDVLIKGTEWVFGFIPVQVEGQAYLQYGEEGDQNGENSGSLDPIRANYIGILDGDDISAGLIPDSYLLEITPEDCRTSTGTDTCQPLDKFQSLEVGKASDSGMVDNFFISSQTKDIAWAIDPNGNLNPSYGNNVRTGNKTMVVDENFTQTFLGGFVNIPSGGLELNPHETVEGLPRMPTRYTDAALGLF</sequence>
<dbReference type="InterPro" id="IPR046158">
    <property type="entry name" value="DUF6160"/>
</dbReference>
<dbReference type="EMBL" id="JBHRSZ010000002">
    <property type="protein sequence ID" value="MFC3149834.1"/>
    <property type="molecule type" value="Genomic_DNA"/>
</dbReference>